<dbReference type="EMBL" id="SRLO01000042">
    <property type="protein sequence ID" value="TNN82054.1"/>
    <property type="molecule type" value="Genomic_DNA"/>
</dbReference>
<proteinExistence type="predicted"/>
<protein>
    <submittedName>
        <fullName evidence="1">Uncharacterized protein</fullName>
    </submittedName>
</protein>
<sequence>MQPPHGDCSSVNVSDRLEAEVWADCMAVHCGRRFPSPKAAMLPCDALPKTCSAAMLLSAQLLKAGQQPQILDHSDGSETTLQI</sequence>
<evidence type="ECO:0000313" key="1">
    <source>
        <dbReference type="EMBL" id="TNN82054.1"/>
    </source>
</evidence>
<evidence type="ECO:0000313" key="2">
    <source>
        <dbReference type="Proteomes" id="UP000314294"/>
    </source>
</evidence>
<comment type="caution">
    <text evidence="1">The sequence shown here is derived from an EMBL/GenBank/DDBJ whole genome shotgun (WGS) entry which is preliminary data.</text>
</comment>
<keyword evidence="2" id="KW-1185">Reference proteome</keyword>
<organism evidence="1 2">
    <name type="scientific">Liparis tanakae</name>
    <name type="common">Tanaka's snailfish</name>
    <dbReference type="NCBI Taxonomy" id="230148"/>
    <lineage>
        <taxon>Eukaryota</taxon>
        <taxon>Metazoa</taxon>
        <taxon>Chordata</taxon>
        <taxon>Craniata</taxon>
        <taxon>Vertebrata</taxon>
        <taxon>Euteleostomi</taxon>
        <taxon>Actinopterygii</taxon>
        <taxon>Neopterygii</taxon>
        <taxon>Teleostei</taxon>
        <taxon>Neoteleostei</taxon>
        <taxon>Acanthomorphata</taxon>
        <taxon>Eupercaria</taxon>
        <taxon>Perciformes</taxon>
        <taxon>Cottioidei</taxon>
        <taxon>Cottales</taxon>
        <taxon>Liparidae</taxon>
        <taxon>Liparis</taxon>
    </lineage>
</organism>
<name>A0A4Z2IWY4_9TELE</name>
<reference evidence="1 2" key="1">
    <citation type="submission" date="2019-03" db="EMBL/GenBank/DDBJ databases">
        <title>First draft genome of Liparis tanakae, snailfish: a comprehensive survey of snailfish specific genes.</title>
        <authorList>
            <person name="Kim W."/>
            <person name="Song I."/>
            <person name="Jeong J.-H."/>
            <person name="Kim D."/>
            <person name="Kim S."/>
            <person name="Ryu S."/>
            <person name="Song J.Y."/>
            <person name="Lee S.K."/>
        </authorList>
    </citation>
    <scope>NUCLEOTIDE SEQUENCE [LARGE SCALE GENOMIC DNA]</scope>
    <source>
        <tissue evidence="1">Muscle</tissue>
    </source>
</reference>
<dbReference type="AlphaFoldDB" id="A0A4Z2IWY4"/>
<accession>A0A4Z2IWY4</accession>
<dbReference type="Proteomes" id="UP000314294">
    <property type="component" value="Unassembled WGS sequence"/>
</dbReference>
<gene>
    <name evidence="1" type="ORF">EYF80_007700</name>
</gene>